<accession>A0A0L8GAM7</accession>
<evidence type="ECO:0000256" key="1">
    <source>
        <dbReference type="SAM" id="MobiDB-lite"/>
    </source>
</evidence>
<feature type="region of interest" description="Disordered" evidence="1">
    <location>
        <begin position="183"/>
        <end position="216"/>
    </location>
</feature>
<name>A0A0L8GAM7_OCTBM</name>
<evidence type="ECO:0000313" key="2">
    <source>
        <dbReference type="EMBL" id="KOF73904.1"/>
    </source>
</evidence>
<dbReference type="EMBL" id="KQ422923">
    <property type="protein sequence ID" value="KOF73904.1"/>
    <property type="molecule type" value="Genomic_DNA"/>
</dbReference>
<reference evidence="2" key="1">
    <citation type="submission" date="2015-07" db="EMBL/GenBank/DDBJ databases">
        <title>MeaNS - Measles Nucleotide Surveillance Program.</title>
        <authorList>
            <person name="Tran T."/>
            <person name="Druce J."/>
        </authorList>
    </citation>
    <scope>NUCLEOTIDE SEQUENCE</scope>
    <source>
        <strain evidence="2">UCB-OBI-ISO-001</strain>
        <tissue evidence="2">Gonad</tissue>
    </source>
</reference>
<feature type="compositionally biased region" description="Basic and acidic residues" evidence="1">
    <location>
        <begin position="183"/>
        <end position="201"/>
    </location>
</feature>
<sequence length="1178" mass="132231">MDEKRRLEEASQLIPLGGCKGYKEKHPSQAPAVRLCNTSEEELDKETVRILLARQKLKAKNEKCNKPGCRYGCICHLCWISENNEELTKPCAISTKACDKEYCRLGCICDNNENTKLKVDCAKPCCELTCCCDSPTKNLPTESNKSSPPKNLDCNKTDTAKSPLTSPVSNECVDENSCSSVQDKDKLTSADDTPSNKEDTNSNKSKLPKKDKYASLPRRQMTHRTAKNLDAISRKAMMFYETSEMYHLKKKRNQSSLRSHVAGSRRKFSCKSTKSVQGKVMEWLIYIDTLAVFTEGTYSLRGSSSRHLSTENSERSSEHSGHTSDPYAYPGQSIENCVVEIDQVNGNKHCKQFGVVTRKMVPKEDTENYNVGNKELQQNAKETSIAKRLRMTSRKPVYHKSWSLRSKQVKLLDARTQSMRRSNQEMKEGAYITQSGWLLRSKERLAKTVKKEPVQELPVRRCHTRLSEAGNEKIKSEYKRTMKIRSRKASSGVNCTNKAVKMRMKTEIRESPQTYHKILPTLYKNNQSLNDAMSNKSQSSSPNTFQNSGIVNNSDLVSAVSEYDGNTIIPNSSSNVSNNHVQLVSIPFPTKHTNQNPADISEWNSDVVALPLSIPSNTSSVSDNCTMENSTCNLPNSVRNNIVVTAVNQNNTDVNDMVATNSQLLPQNLLTAESKHGSVLIPYDTSLSSSEAIVADPSTDSPDDKQCVTRTSIREDSHLAEAAMTASSQQYENLDNKFSTELHQLKIEKVDPNSESQSLIKYKHIDNLSYKNDSGNSSATSVPNGVYLDVHCYEDIVADDEGYHNACNSSSTKDKRNSKRFRNDIQRSRHMSRVSTAGCPSQRQPLRECSGCFLRATGTRASLAILATATLKWCFYMSPAREPVQRHWQRPRLSVFSRATGISASKAMLVTITFERERERRLQILSKMTILQLVVYENDPENRNKILPKQVILDTGFYGWMPFLTSTAQQSGLSAFYVAQAQAIELVHSLKIGEDYLVSVISSLYTKNDFLWEKLSKVKGELYEIGYVESEINKILDDAGLPFDMYKPPVISTAQTYEDMGSPLKFVPSNHPSTFECQIISDEDCEVDVVSETTTVPQKQILIAQSHQSTPNCNEPISNDDDVIILSPQWDTEEKISDVDTTSSTLMIDSVYSLAPENYENFSTSYNITDDTQIIQLD</sequence>
<feature type="region of interest" description="Disordered" evidence="1">
    <location>
        <begin position="807"/>
        <end position="844"/>
    </location>
</feature>
<feature type="compositionally biased region" description="Basic and acidic residues" evidence="1">
    <location>
        <begin position="308"/>
        <end position="322"/>
    </location>
</feature>
<feature type="region of interest" description="Disordered" evidence="1">
    <location>
        <begin position="529"/>
        <end position="548"/>
    </location>
</feature>
<feature type="compositionally biased region" description="Polar residues" evidence="1">
    <location>
        <begin position="833"/>
        <end position="844"/>
    </location>
</feature>
<dbReference type="STRING" id="37653.A0A0L8GAM7"/>
<proteinExistence type="predicted"/>
<gene>
    <name evidence="2" type="ORF">OCBIM_22037109mg</name>
</gene>
<feature type="region of interest" description="Disordered" evidence="1">
    <location>
        <begin position="301"/>
        <end position="327"/>
    </location>
</feature>
<dbReference type="OrthoDB" id="6119313at2759"/>
<protein>
    <submittedName>
        <fullName evidence="2">Uncharacterized protein</fullName>
    </submittedName>
</protein>
<organism evidence="2">
    <name type="scientific">Octopus bimaculoides</name>
    <name type="common">California two-spotted octopus</name>
    <dbReference type="NCBI Taxonomy" id="37653"/>
    <lineage>
        <taxon>Eukaryota</taxon>
        <taxon>Metazoa</taxon>
        <taxon>Spiralia</taxon>
        <taxon>Lophotrochozoa</taxon>
        <taxon>Mollusca</taxon>
        <taxon>Cephalopoda</taxon>
        <taxon>Coleoidea</taxon>
        <taxon>Octopodiformes</taxon>
        <taxon>Octopoda</taxon>
        <taxon>Incirrata</taxon>
        <taxon>Octopodidae</taxon>
        <taxon>Octopus</taxon>
    </lineage>
</organism>
<dbReference type="AlphaFoldDB" id="A0A0L8GAM7"/>